<protein>
    <recommendedName>
        <fullName evidence="11">Zinc finger protein</fullName>
    </recommendedName>
</protein>
<evidence type="ECO:0000259" key="8">
    <source>
        <dbReference type="PROSITE" id="PS51915"/>
    </source>
</evidence>
<reference evidence="9" key="1">
    <citation type="journal article" date="2023" name="Insect Mol. Biol.">
        <title>Genome sequencing provides insights into the evolution of gene families encoding plant cell wall-degrading enzymes in longhorned beetles.</title>
        <authorList>
            <person name="Shin N.R."/>
            <person name="Okamura Y."/>
            <person name="Kirsch R."/>
            <person name="Pauchet Y."/>
        </authorList>
    </citation>
    <scope>NUCLEOTIDE SEQUENCE</scope>
    <source>
        <strain evidence="9">AMC_N1</strain>
    </source>
</reference>
<dbReference type="PROSITE" id="PS00028">
    <property type="entry name" value="ZINC_FINGER_C2H2_1"/>
    <property type="match status" value="7"/>
</dbReference>
<gene>
    <name evidence="9" type="ORF">NQ318_005001</name>
</gene>
<name>A0AAV8Y8P0_9CUCU</name>
<feature type="binding site" evidence="6">
    <location>
        <position position="109"/>
    </location>
    <ligand>
        <name>Zn(2+)</name>
        <dbReference type="ChEBI" id="CHEBI:29105"/>
    </ligand>
</feature>
<keyword evidence="4 6" id="KW-0862">Zinc</keyword>
<dbReference type="FunFam" id="3.30.160.60:FF:000072">
    <property type="entry name" value="zinc finger protein 143 isoform X1"/>
    <property type="match status" value="1"/>
</dbReference>
<evidence type="ECO:0000256" key="4">
    <source>
        <dbReference type="ARBA" id="ARBA00022833"/>
    </source>
</evidence>
<comment type="caution">
    <text evidence="9">The sequence shown here is derived from an EMBL/GenBank/DDBJ whole genome shotgun (WGS) entry which is preliminary data.</text>
</comment>
<dbReference type="PANTHER" id="PTHR24409">
    <property type="entry name" value="ZINC FINGER PROTEIN 142"/>
    <property type="match status" value="1"/>
</dbReference>
<dbReference type="GO" id="GO:0008270">
    <property type="term" value="F:zinc ion binding"/>
    <property type="evidence" value="ECO:0007669"/>
    <property type="project" value="UniProtKB-UniRule"/>
</dbReference>
<dbReference type="InterPro" id="IPR012934">
    <property type="entry name" value="Znf_AD"/>
</dbReference>
<evidence type="ECO:0000313" key="10">
    <source>
        <dbReference type="Proteomes" id="UP001162162"/>
    </source>
</evidence>
<dbReference type="PANTHER" id="PTHR24409:SF295">
    <property type="entry name" value="AZ2-RELATED"/>
    <property type="match status" value="1"/>
</dbReference>
<accession>A0AAV8Y8P0</accession>
<feature type="domain" description="C2H2-type" evidence="7">
    <location>
        <begin position="478"/>
        <end position="501"/>
    </location>
</feature>
<dbReference type="GO" id="GO:0000981">
    <property type="term" value="F:DNA-binding transcription factor activity, RNA polymerase II-specific"/>
    <property type="evidence" value="ECO:0007669"/>
    <property type="project" value="TreeGrafter"/>
</dbReference>
<dbReference type="InterPro" id="IPR036236">
    <property type="entry name" value="Znf_C2H2_sf"/>
</dbReference>
<evidence type="ECO:0000256" key="3">
    <source>
        <dbReference type="ARBA" id="ARBA00022771"/>
    </source>
</evidence>
<dbReference type="Gene3D" id="3.40.1800.20">
    <property type="match status" value="1"/>
</dbReference>
<evidence type="ECO:0000256" key="1">
    <source>
        <dbReference type="ARBA" id="ARBA00022723"/>
    </source>
</evidence>
<dbReference type="SMART" id="SM00355">
    <property type="entry name" value="ZnF_C2H2"/>
    <property type="match status" value="9"/>
</dbReference>
<dbReference type="GO" id="GO:0000977">
    <property type="term" value="F:RNA polymerase II transcription regulatory region sequence-specific DNA binding"/>
    <property type="evidence" value="ECO:0007669"/>
    <property type="project" value="TreeGrafter"/>
</dbReference>
<feature type="binding site" evidence="6">
    <location>
        <position position="112"/>
    </location>
    <ligand>
        <name>Zn(2+)</name>
        <dbReference type="ChEBI" id="CHEBI:29105"/>
    </ligand>
</feature>
<feature type="domain" description="C2H2-type" evidence="7">
    <location>
        <begin position="422"/>
        <end position="450"/>
    </location>
</feature>
<dbReference type="InterPro" id="IPR013087">
    <property type="entry name" value="Znf_C2H2_type"/>
</dbReference>
<dbReference type="Gene3D" id="3.30.160.60">
    <property type="entry name" value="Classic Zinc Finger"/>
    <property type="match status" value="5"/>
</dbReference>
<dbReference type="SUPFAM" id="SSF57716">
    <property type="entry name" value="Glucocorticoid receptor-like (DNA-binding domain)"/>
    <property type="match status" value="1"/>
</dbReference>
<evidence type="ECO:0000256" key="6">
    <source>
        <dbReference type="PROSITE-ProRule" id="PRU01263"/>
    </source>
</evidence>
<dbReference type="EMBL" id="JAPWTK010000159">
    <property type="protein sequence ID" value="KAJ8947524.1"/>
    <property type="molecule type" value="Genomic_DNA"/>
</dbReference>
<evidence type="ECO:0000256" key="2">
    <source>
        <dbReference type="ARBA" id="ARBA00022737"/>
    </source>
</evidence>
<keyword evidence="3 5" id="KW-0863">Zinc-finger</keyword>
<feature type="domain" description="ZAD" evidence="8">
    <location>
        <begin position="66"/>
        <end position="136"/>
    </location>
</feature>
<dbReference type="PROSITE" id="PS51915">
    <property type="entry name" value="ZAD"/>
    <property type="match status" value="1"/>
</dbReference>
<keyword evidence="10" id="KW-1185">Reference proteome</keyword>
<sequence>MVSLCLDPKHRRLFYENNIRNLVGPKLDKIRLKQKTYKEIYASLLLKFRNIKANIVVVMNPSNSLYQCRLCLKRTPTKINVLSGDFPRMIEILTSIKVKENDGLPKYSCTKCAQDVKIALITKKRIIKAHKLLTESLRKKKVDIVEKKIIDALGENSAIKIIDTSQPHSKPILEKNSSGSHFSGKINCVSAQKPIEFVDVKSATLSNDETIIDKIKTEYEEVSLTVTKIEQSQEDVDTSLQNVIDEVMGSVKKNLTCETCNITFKDRSSYYTHCGKHKKTLCQICHHLIRTDNFKKHLLLHTSGPTVCNLCGATCKNVESLRGHIFYQHKSTANEYTCEICGRHFRIKYKFELHKKKEHIGIRNFKCETCGKGFFTNGNLMSHINMTHKKLRPYICEFCGIGFSSSYSLKTHKRQHTNEKPFKCQFCPEGFRQKVSLRSHLKSKHNIEEAKEHFCKDCNKGFATTYALSIHARLHMAQKCEVCSETFAEKEYLQNHLKDAHNIIVEEDDSENVKDEEKSS</sequence>
<dbReference type="Proteomes" id="UP001162162">
    <property type="component" value="Unassembled WGS sequence"/>
</dbReference>
<dbReference type="SUPFAM" id="SSF57667">
    <property type="entry name" value="beta-beta-alpha zinc fingers"/>
    <property type="match status" value="3"/>
</dbReference>
<keyword evidence="2" id="KW-0677">Repeat</keyword>
<dbReference type="Pfam" id="PF07776">
    <property type="entry name" value="zf-AD"/>
    <property type="match status" value="1"/>
</dbReference>
<dbReference type="GO" id="GO:0005634">
    <property type="term" value="C:nucleus"/>
    <property type="evidence" value="ECO:0007669"/>
    <property type="project" value="InterPro"/>
</dbReference>
<dbReference type="Pfam" id="PF13894">
    <property type="entry name" value="zf-C2H2_4"/>
    <property type="match status" value="1"/>
</dbReference>
<dbReference type="PROSITE" id="PS50157">
    <property type="entry name" value="ZINC_FINGER_C2H2_2"/>
    <property type="match status" value="6"/>
</dbReference>
<dbReference type="Pfam" id="PF12874">
    <property type="entry name" value="zf-met"/>
    <property type="match status" value="1"/>
</dbReference>
<dbReference type="AlphaFoldDB" id="A0AAV8Y8P0"/>
<evidence type="ECO:0000313" key="9">
    <source>
        <dbReference type="EMBL" id="KAJ8947524.1"/>
    </source>
</evidence>
<evidence type="ECO:0000256" key="5">
    <source>
        <dbReference type="PROSITE-ProRule" id="PRU00042"/>
    </source>
</evidence>
<keyword evidence="1 6" id="KW-0479">Metal-binding</keyword>
<proteinExistence type="predicted"/>
<feature type="domain" description="C2H2-type" evidence="7">
    <location>
        <begin position="365"/>
        <end position="393"/>
    </location>
</feature>
<organism evidence="9 10">
    <name type="scientific">Aromia moschata</name>
    <dbReference type="NCBI Taxonomy" id="1265417"/>
    <lineage>
        <taxon>Eukaryota</taxon>
        <taxon>Metazoa</taxon>
        <taxon>Ecdysozoa</taxon>
        <taxon>Arthropoda</taxon>
        <taxon>Hexapoda</taxon>
        <taxon>Insecta</taxon>
        <taxon>Pterygota</taxon>
        <taxon>Neoptera</taxon>
        <taxon>Endopterygota</taxon>
        <taxon>Coleoptera</taxon>
        <taxon>Polyphaga</taxon>
        <taxon>Cucujiformia</taxon>
        <taxon>Chrysomeloidea</taxon>
        <taxon>Cerambycidae</taxon>
        <taxon>Cerambycinae</taxon>
        <taxon>Callichromatini</taxon>
        <taxon>Aromia</taxon>
    </lineage>
</organism>
<feature type="binding site" evidence="6">
    <location>
        <position position="68"/>
    </location>
    <ligand>
        <name>Zn(2+)</name>
        <dbReference type="ChEBI" id="CHEBI:29105"/>
    </ligand>
</feature>
<evidence type="ECO:0008006" key="11">
    <source>
        <dbReference type="Google" id="ProtNLM"/>
    </source>
</evidence>
<evidence type="ECO:0000259" key="7">
    <source>
        <dbReference type="PROSITE" id="PS50157"/>
    </source>
</evidence>
<dbReference type="Pfam" id="PF00096">
    <property type="entry name" value="zf-C2H2"/>
    <property type="match status" value="3"/>
</dbReference>
<feature type="binding site" evidence="6">
    <location>
        <position position="71"/>
    </location>
    <ligand>
        <name>Zn(2+)</name>
        <dbReference type="ChEBI" id="CHEBI:29105"/>
    </ligand>
</feature>
<feature type="domain" description="C2H2-type" evidence="7">
    <location>
        <begin position="394"/>
        <end position="421"/>
    </location>
</feature>
<feature type="domain" description="C2H2-type" evidence="7">
    <location>
        <begin position="453"/>
        <end position="480"/>
    </location>
</feature>
<feature type="domain" description="C2H2-type" evidence="7">
    <location>
        <begin position="336"/>
        <end position="364"/>
    </location>
</feature>